<name>A0A8J3NB11_9ACTN</name>
<evidence type="ECO:0000256" key="4">
    <source>
        <dbReference type="SAM" id="SignalP"/>
    </source>
</evidence>
<evidence type="ECO:0000259" key="5">
    <source>
        <dbReference type="PROSITE" id="PS51695"/>
    </source>
</evidence>
<accession>A0A8J3NB11</accession>
<dbReference type="InterPro" id="IPR036852">
    <property type="entry name" value="Peptidase_S8/S53_dom_sf"/>
</dbReference>
<dbReference type="PANTHER" id="PTHR14218">
    <property type="entry name" value="PROTEASE S8 TRIPEPTIDYL PEPTIDASE I CLN2"/>
    <property type="match status" value="1"/>
</dbReference>
<dbReference type="AlphaFoldDB" id="A0A8J3NB11"/>
<evidence type="ECO:0000256" key="2">
    <source>
        <dbReference type="ARBA" id="ARBA00022801"/>
    </source>
</evidence>
<dbReference type="GO" id="GO:0004252">
    <property type="term" value="F:serine-type endopeptidase activity"/>
    <property type="evidence" value="ECO:0007669"/>
    <property type="project" value="InterPro"/>
</dbReference>
<dbReference type="InterPro" id="IPR000209">
    <property type="entry name" value="Peptidase_S8/S53_dom"/>
</dbReference>
<keyword evidence="4" id="KW-0732">Signal</keyword>
<evidence type="ECO:0000313" key="6">
    <source>
        <dbReference type="EMBL" id="GID12889.1"/>
    </source>
</evidence>
<protein>
    <submittedName>
        <fullName evidence="6">Peptidase S8</fullName>
    </submittedName>
</protein>
<evidence type="ECO:0000256" key="1">
    <source>
        <dbReference type="ARBA" id="ARBA00022670"/>
    </source>
</evidence>
<dbReference type="Proteomes" id="UP000612808">
    <property type="component" value="Unassembled WGS sequence"/>
</dbReference>
<feature type="domain" description="Peptidase S53" evidence="5">
    <location>
        <begin position="56"/>
        <end position="376"/>
    </location>
</feature>
<comment type="caution">
    <text evidence="6">The sequence shown here is derived from an EMBL/GenBank/DDBJ whole genome shotgun (WGS) entry which is preliminary data.</text>
</comment>
<dbReference type="InterPro" id="IPR023828">
    <property type="entry name" value="Peptidase_S8_Ser-AS"/>
</dbReference>
<proteinExistence type="predicted"/>
<sequence>MVLAALALPVLAGVTTAHAGTPGARDACGPARPGQVRCFAEIRTGTVRAATGTPAGYGPADLRSAYRLPVGGGDGRTVAIVDAGDDAGAEADLAVYRDHYGLPACTTGNGCFRKVNQAGRASPLPADAGWGVEISLDLDAVSAVCPDCHLLLVEADSPGVDDMAAAVDTAVALGATVVSNSYGARENGDAPRLAGSYRHAGVAMVVSSGDDGYGQPNVPAAYDSVVAVGGTTLTRTGDGWHETAWSGAGSGCSAWIAKPSWQHDPNCPGRMVADVAAVADPDTGLAVYDAHDGAGWTVVGGTSAAAPVVAGITALAGHPDRFATAAHLYGTAGLTDVVGGANGTDRADCGGDYQCTALPGYDGPTGNGTPDGLGAF</sequence>
<evidence type="ECO:0000313" key="7">
    <source>
        <dbReference type="Proteomes" id="UP000612808"/>
    </source>
</evidence>
<keyword evidence="7" id="KW-1185">Reference proteome</keyword>
<keyword evidence="3" id="KW-0720">Serine protease</keyword>
<dbReference type="PANTHER" id="PTHR14218:SF15">
    <property type="entry name" value="TRIPEPTIDYL-PEPTIDASE 1"/>
    <property type="match status" value="1"/>
</dbReference>
<keyword evidence="2" id="KW-0378">Hydrolase</keyword>
<dbReference type="PROSITE" id="PS00138">
    <property type="entry name" value="SUBTILASE_SER"/>
    <property type="match status" value="1"/>
</dbReference>
<dbReference type="InterPro" id="IPR015500">
    <property type="entry name" value="Peptidase_S8_subtilisin-rel"/>
</dbReference>
<dbReference type="PROSITE" id="PS51695">
    <property type="entry name" value="SEDOLISIN"/>
    <property type="match status" value="1"/>
</dbReference>
<dbReference type="SUPFAM" id="SSF52743">
    <property type="entry name" value="Subtilisin-like"/>
    <property type="match status" value="1"/>
</dbReference>
<dbReference type="CDD" id="cd04056">
    <property type="entry name" value="Peptidases_S53"/>
    <property type="match status" value="1"/>
</dbReference>
<keyword evidence="1" id="KW-0645">Protease</keyword>
<dbReference type="Pfam" id="PF00082">
    <property type="entry name" value="Peptidase_S8"/>
    <property type="match status" value="1"/>
</dbReference>
<dbReference type="GO" id="GO:0006508">
    <property type="term" value="P:proteolysis"/>
    <property type="evidence" value="ECO:0007669"/>
    <property type="project" value="UniProtKB-KW"/>
</dbReference>
<evidence type="ECO:0000256" key="3">
    <source>
        <dbReference type="ARBA" id="ARBA00022825"/>
    </source>
</evidence>
<reference evidence="6" key="1">
    <citation type="submission" date="2021-01" db="EMBL/GenBank/DDBJ databases">
        <title>Whole genome shotgun sequence of Actinocatenispora rupis NBRC 107355.</title>
        <authorList>
            <person name="Komaki H."/>
            <person name="Tamura T."/>
        </authorList>
    </citation>
    <scope>NUCLEOTIDE SEQUENCE</scope>
    <source>
        <strain evidence="6">NBRC 107355</strain>
    </source>
</reference>
<feature type="chain" id="PRO_5035176934" evidence="4">
    <location>
        <begin position="20"/>
        <end position="376"/>
    </location>
</feature>
<dbReference type="EMBL" id="BOMB01000021">
    <property type="protein sequence ID" value="GID12889.1"/>
    <property type="molecule type" value="Genomic_DNA"/>
</dbReference>
<dbReference type="GO" id="GO:0008240">
    <property type="term" value="F:tripeptidyl-peptidase activity"/>
    <property type="evidence" value="ECO:0007669"/>
    <property type="project" value="TreeGrafter"/>
</dbReference>
<dbReference type="PRINTS" id="PR00723">
    <property type="entry name" value="SUBTILISIN"/>
</dbReference>
<dbReference type="InterPro" id="IPR050819">
    <property type="entry name" value="Tripeptidyl-peptidase_I"/>
</dbReference>
<gene>
    <name evidence="6" type="ORF">Aru02nite_37780</name>
</gene>
<dbReference type="InterPro" id="IPR030400">
    <property type="entry name" value="Sedolisin_dom"/>
</dbReference>
<dbReference type="Gene3D" id="3.40.50.200">
    <property type="entry name" value="Peptidase S8/S53 domain"/>
    <property type="match status" value="1"/>
</dbReference>
<feature type="signal peptide" evidence="4">
    <location>
        <begin position="1"/>
        <end position="19"/>
    </location>
</feature>
<organism evidence="6 7">
    <name type="scientific">Actinocatenispora rupis</name>
    <dbReference type="NCBI Taxonomy" id="519421"/>
    <lineage>
        <taxon>Bacteria</taxon>
        <taxon>Bacillati</taxon>
        <taxon>Actinomycetota</taxon>
        <taxon>Actinomycetes</taxon>
        <taxon>Micromonosporales</taxon>
        <taxon>Micromonosporaceae</taxon>
        <taxon>Actinocatenispora</taxon>
    </lineage>
</organism>